<evidence type="ECO:0000256" key="1">
    <source>
        <dbReference type="SAM" id="MobiDB-lite"/>
    </source>
</evidence>
<dbReference type="KEGG" id="ccal:113463816"/>
<protein>
    <submittedName>
        <fullName evidence="4">Uncharacterized protein LOC113463816</fullName>
    </submittedName>
</protein>
<accession>A0AAJ7WC08</accession>
<keyword evidence="3" id="KW-1185">Reference proteome</keyword>
<feature type="signal peptide" evidence="2">
    <location>
        <begin position="1"/>
        <end position="33"/>
    </location>
</feature>
<dbReference type="AlphaFoldDB" id="A0AAJ7WC08"/>
<dbReference type="Proteomes" id="UP000694925">
    <property type="component" value="Unplaced"/>
</dbReference>
<evidence type="ECO:0000256" key="2">
    <source>
        <dbReference type="SAM" id="SignalP"/>
    </source>
</evidence>
<feature type="region of interest" description="Disordered" evidence="1">
    <location>
        <begin position="80"/>
        <end position="105"/>
    </location>
</feature>
<organism evidence="3 4">
    <name type="scientific">Ceratina calcarata</name>
    <dbReference type="NCBI Taxonomy" id="156304"/>
    <lineage>
        <taxon>Eukaryota</taxon>
        <taxon>Metazoa</taxon>
        <taxon>Ecdysozoa</taxon>
        <taxon>Arthropoda</taxon>
        <taxon>Hexapoda</taxon>
        <taxon>Insecta</taxon>
        <taxon>Pterygota</taxon>
        <taxon>Neoptera</taxon>
        <taxon>Endopterygota</taxon>
        <taxon>Hymenoptera</taxon>
        <taxon>Apocrita</taxon>
        <taxon>Aculeata</taxon>
        <taxon>Apoidea</taxon>
        <taxon>Anthophila</taxon>
        <taxon>Apidae</taxon>
        <taxon>Ceratina</taxon>
        <taxon>Zadontomerus</taxon>
    </lineage>
</organism>
<keyword evidence="2" id="KW-0732">Signal</keyword>
<gene>
    <name evidence="4" type="primary">LOC113463816</name>
</gene>
<dbReference type="RefSeq" id="XP_026670717.1">
    <property type="nucleotide sequence ID" value="XM_026814916.1"/>
</dbReference>
<reference evidence="4" key="1">
    <citation type="submission" date="2025-08" db="UniProtKB">
        <authorList>
            <consortium name="RefSeq"/>
        </authorList>
    </citation>
    <scope>IDENTIFICATION</scope>
    <source>
        <tissue evidence="4">Whole body</tissue>
    </source>
</reference>
<evidence type="ECO:0000313" key="4">
    <source>
        <dbReference type="RefSeq" id="XP_026670717.1"/>
    </source>
</evidence>
<feature type="chain" id="PRO_5042483765" evidence="2">
    <location>
        <begin position="34"/>
        <end position="105"/>
    </location>
</feature>
<name>A0AAJ7WC08_9HYME</name>
<sequence>MLCTSEINGNLKITRTLCLILFSFFIFAQLSSALHIPDQDSSETEAVPASTATNNSTEDDLYVIKAVVYEIGILTDADNSTNATTERQDVKLSFYKPPSKDDSEP</sequence>
<dbReference type="GeneID" id="113463816"/>
<evidence type="ECO:0000313" key="3">
    <source>
        <dbReference type="Proteomes" id="UP000694925"/>
    </source>
</evidence>
<proteinExistence type="predicted"/>